<evidence type="ECO:0000313" key="2">
    <source>
        <dbReference type="Proteomes" id="UP000067422"/>
    </source>
</evidence>
<proteinExistence type="predicted"/>
<organism evidence="1 2">
    <name type="scientific">Vibrio harveyi</name>
    <name type="common">Beneckea harveyi</name>
    <dbReference type="NCBI Taxonomy" id="669"/>
    <lineage>
        <taxon>Bacteria</taxon>
        <taxon>Pseudomonadati</taxon>
        <taxon>Pseudomonadota</taxon>
        <taxon>Gammaproteobacteria</taxon>
        <taxon>Vibrionales</taxon>
        <taxon>Vibrionaceae</taxon>
        <taxon>Vibrio</taxon>
    </lineage>
</organism>
<accession>A0ABN5GVR1</accession>
<protein>
    <submittedName>
        <fullName evidence="1">Uncharacterized protein</fullName>
    </submittedName>
</protein>
<dbReference type="Proteomes" id="UP000067422">
    <property type="component" value="Chromosome 2"/>
</dbReference>
<dbReference type="EMBL" id="CP014039">
    <property type="protein sequence ID" value="AUW38395.1"/>
    <property type="molecule type" value="Genomic_DNA"/>
</dbReference>
<evidence type="ECO:0000313" key="1">
    <source>
        <dbReference type="EMBL" id="AUW38395.1"/>
    </source>
</evidence>
<sequence>METLFSYSSSVTIGYVYSIFVEKNAKSVGVCAYKLAKHVYRESREFVTTHVLCPSLLNKPSSTTKTKYLHIKTLHLIAFSTKNHIKAQSNPLKNLSICIILHKTL</sequence>
<gene>
    <name evidence="1" type="ORF">AL538_28750</name>
</gene>
<name>A0ABN5GVR1_VIBHA</name>
<reference evidence="1" key="1">
    <citation type="submission" date="2018-01" db="EMBL/GenBank/DDBJ databases">
        <title>FDA dAtabase for Regulatory Grade micrObial Sequences (FDA-ARGOS): Supporting development and validation of Infectious Disease Dx tests.</title>
        <authorList>
            <person name="Hoffmann M."/>
            <person name="Allard M."/>
            <person name="Evans P."/>
            <person name="Brown E."/>
            <person name="Tallon L."/>
            <person name="Sadzewicz L."/>
            <person name="Sengamalay N."/>
            <person name="Ott S."/>
            <person name="Godinez A."/>
            <person name="Nagaraj S."/>
            <person name="Vyas G."/>
            <person name="Aluvathingal J."/>
            <person name="Nadendla S."/>
            <person name="Geyer C."/>
            <person name="Sichtig H."/>
        </authorList>
    </citation>
    <scope>NUCLEOTIDE SEQUENCE</scope>
    <source>
        <strain evidence="1">FDAARGOS_107</strain>
    </source>
</reference>
<keyword evidence="2" id="KW-1185">Reference proteome</keyword>